<feature type="transmembrane region" description="Helical" evidence="1">
    <location>
        <begin position="91"/>
        <end position="108"/>
    </location>
</feature>
<evidence type="ECO:0000313" key="2">
    <source>
        <dbReference type="EMBL" id="SES62949.1"/>
    </source>
</evidence>
<feature type="transmembrane region" description="Helical" evidence="1">
    <location>
        <begin position="120"/>
        <end position="138"/>
    </location>
</feature>
<proteinExistence type="predicted"/>
<gene>
    <name evidence="2" type="ORF">SAMN03080614_1001102</name>
</gene>
<evidence type="ECO:0000256" key="1">
    <source>
        <dbReference type="SAM" id="Phobius"/>
    </source>
</evidence>
<dbReference type="STRING" id="1120990.SAMN03080614_1001102"/>
<dbReference type="InterPro" id="IPR014194">
    <property type="entry name" value="Spore_III_AE"/>
</dbReference>
<organism evidence="2 3">
    <name type="scientific">Anaerobranca gottschalkii DSM 13577</name>
    <dbReference type="NCBI Taxonomy" id="1120990"/>
    <lineage>
        <taxon>Bacteria</taxon>
        <taxon>Bacillati</taxon>
        <taxon>Bacillota</taxon>
        <taxon>Clostridia</taxon>
        <taxon>Eubacteriales</taxon>
        <taxon>Proteinivoracaceae</taxon>
        <taxon>Anaerobranca</taxon>
    </lineage>
</organism>
<dbReference type="Proteomes" id="UP000243819">
    <property type="component" value="Unassembled WGS sequence"/>
</dbReference>
<dbReference type="RefSeq" id="WP_091347803.1">
    <property type="nucleotide sequence ID" value="NZ_FOIF01000001.1"/>
</dbReference>
<feature type="transmembrane region" description="Helical" evidence="1">
    <location>
        <begin position="347"/>
        <end position="371"/>
    </location>
</feature>
<sequence length="379" mass="41081">MKNWIIIILISGIMFLFSPVALAEGGMDEYIDLTEIENFYFQLEQEFGKYVPTLNLREMIRGEGSSVFSLKEFLGNIVAFMFKEVVANTKLMGQLIILAILGVLLENLKSNFSAHTVAKLAQGVIFLVLFTIAIKTFYMALELGNGVIDDMITTVKGVIPLLLTLMAGMGSVSSVALFKPLVILSVNLGAVIIKGVVFPLIFLSTILNLVDCFSSFKLNKLAGFLRDLSMYILGFTLITFVGITGIQGVGSAVVDGIGMKTGKFAAKVFIPVVGGLFADAFETVAGASMVLKSAISVYGMIIIILYTIFPLIKILAMVFIYRLTAALLQPLGDTNIVKTIETLGNSLIMLFIAVMASSIMYFMTIAIIMGAGNITQMVR</sequence>
<dbReference type="OrthoDB" id="1706761at2"/>
<keyword evidence="1" id="KW-1133">Transmembrane helix</keyword>
<dbReference type="AlphaFoldDB" id="A0A1H9Y2B5"/>
<dbReference type="NCBIfam" id="TIGR02829">
    <property type="entry name" value="spore_III_AE"/>
    <property type="match status" value="1"/>
</dbReference>
<keyword evidence="1" id="KW-0812">Transmembrane</keyword>
<accession>A0A1H9Y2B5</accession>
<keyword evidence="1" id="KW-0472">Membrane</keyword>
<feature type="transmembrane region" description="Helical" evidence="1">
    <location>
        <begin position="158"/>
        <end position="178"/>
    </location>
</feature>
<dbReference type="EMBL" id="FOIF01000001">
    <property type="protein sequence ID" value="SES62949.1"/>
    <property type="molecule type" value="Genomic_DNA"/>
</dbReference>
<feature type="transmembrane region" description="Helical" evidence="1">
    <location>
        <begin position="297"/>
        <end position="321"/>
    </location>
</feature>
<feature type="transmembrane region" description="Helical" evidence="1">
    <location>
        <begin position="230"/>
        <end position="254"/>
    </location>
</feature>
<feature type="transmembrane region" description="Helical" evidence="1">
    <location>
        <begin position="190"/>
        <end position="210"/>
    </location>
</feature>
<protein>
    <submittedName>
        <fullName evidence="2">Stage III sporulation protein AE</fullName>
    </submittedName>
</protein>
<name>A0A1H9Y2B5_9FIRM</name>
<evidence type="ECO:0000313" key="3">
    <source>
        <dbReference type="Proteomes" id="UP000243819"/>
    </source>
</evidence>
<reference evidence="3" key="1">
    <citation type="submission" date="2016-10" db="EMBL/GenBank/DDBJ databases">
        <authorList>
            <person name="Varghese N."/>
            <person name="Submissions S."/>
        </authorList>
    </citation>
    <scope>NUCLEOTIDE SEQUENCE [LARGE SCALE GENOMIC DNA]</scope>
    <source>
        <strain evidence="3">DSM 13577</strain>
    </source>
</reference>
<keyword evidence="3" id="KW-1185">Reference proteome</keyword>
<dbReference type="Pfam" id="PF09546">
    <property type="entry name" value="Spore_III_AE"/>
    <property type="match status" value="1"/>
</dbReference>